<proteinExistence type="inferred from homology"/>
<dbReference type="InterPro" id="IPR051317">
    <property type="entry name" value="Gfo/Idh/MocA_oxidoreduct"/>
</dbReference>
<comment type="caution">
    <text evidence="5">The sequence shown here is derived from an EMBL/GenBank/DDBJ whole genome shotgun (WGS) entry which is preliminary data.</text>
</comment>
<dbReference type="Gene3D" id="3.40.50.720">
    <property type="entry name" value="NAD(P)-binding Rossmann-like Domain"/>
    <property type="match status" value="1"/>
</dbReference>
<evidence type="ECO:0000256" key="2">
    <source>
        <dbReference type="ARBA" id="ARBA00023002"/>
    </source>
</evidence>
<keyword evidence="2" id="KW-0560">Oxidoreductase</keyword>
<protein>
    <submittedName>
        <fullName evidence="5">Oxidoreductase</fullName>
    </submittedName>
</protein>
<name>A0A2W5GVN0_9SPHI</name>
<dbReference type="EMBL" id="QFOI01000194">
    <property type="protein sequence ID" value="PZP47372.1"/>
    <property type="molecule type" value="Genomic_DNA"/>
</dbReference>
<gene>
    <name evidence="5" type="ORF">DI598_11035</name>
</gene>
<dbReference type="Gene3D" id="3.30.360.10">
    <property type="entry name" value="Dihydrodipicolinate Reductase, domain 2"/>
    <property type="match status" value="1"/>
</dbReference>
<feature type="domain" description="Gfo/Idh/MocA-like oxidoreductase C-terminal" evidence="4">
    <location>
        <begin position="140"/>
        <end position="353"/>
    </location>
</feature>
<accession>A0A2W5GVN0</accession>
<dbReference type="PANTHER" id="PTHR43708">
    <property type="entry name" value="CONSERVED EXPRESSED OXIDOREDUCTASE (EUROFUNG)"/>
    <property type="match status" value="1"/>
</dbReference>
<dbReference type="InterPro" id="IPR004104">
    <property type="entry name" value="Gfo/Idh/MocA-like_OxRdtase_C"/>
</dbReference>
<evidence type="ECO:0000313" key="5">
    <source>
        <dbReference type="EMBL" id="PZP47372.1"/>
    </source>
</evidence>
<evidence type="ECO:0000313" key="6">
    <source>
        <dbReference type="Proteomes" id="UP000249645"/>
    </source>
</evidence>
<dbReference type="PANTHER" id="PTHR43708:SF5">
    <property type="entry name" value="CONSERVED EXPRESSED OXIDOREDUCTASE (EUROFUNG)-RELATED"/>
    <property type="match status" value="1"/>
</dbReference>
<dbReference type="Pfam" id="PF02894">
    <property type="entry name" value="GFO_IDH_MocA_C"/>
    <property type="match status" value="1"/>
</dbReference>
<reference evidence="5 6" key="1">
    <citation type="submission" date="2017-11" db="EMBL/GenBank/DDBJ databases">
        <title>Infants hospitalized years apart are colonized by the same room-sourced microbial strains.</title>
        <authorList>
            <person name="Brooks B."/>
            <person name="Olm M.R."/>
            <person name="Firek B.A."/>
            <person name="Baker R."/>
            <person name="Thomas B.C."/>
            <person name="Morowitz M.J."/>
            <person name="Banfield J.F."/>
        </authorList>
    </citation>
    <scope>NUCLEOTIDE SEQUENCE [LARGE SCALE GENOMIC DNA]</scope>
    <source>
        <strain evidence="5">S2_009_000_R2_76</strain>
    </source>
</reference>
<comment type="similarity">
    <text evidence="1">Belongs to the Gfo/Idh/MocA family.</text>
</comment>
<feature type="domain" description="Gfo/Idh/MocA-like oxidoreductase N-terminal" evidence="3">
    <location>
        <begin position="5"/>
        <end position="124"/>
    </location>
</feature>
<organism evidence="5 6">
    <name type="scientific">Pseudopedobacter saltans</name>
    <dbReference type="NCBI Taxonomy" id="151895"/>
    <lineage>
        <taxon>Bacteria</taxon>
        <taxon>Pseudomonadati</taxon>
        <taxon>Bacteroidota</taxon>
        <taxon>Sphingobacteriia</taxon>
        <taxon>Sphingobacteriales</taxon>
        <taxon>Sphingobacteriaceae</taxon>
        <taxon>Pseudopedobacter</taxon>
    </lineage>
</organism>
<dbReference type="Proteomes" id="UP000249645">
    <property type="component" value="Unassembled WGS sequence"/>
</dbReference>
<evidence type="ECO:0000259" key="4">
    <source>
        <dbReference type="Pfam" id="PF02894"/>
    </source>
</evidence>
<sequence>MQTNIGVGLIGFGMAGQLFHAPFIRNVNGFSLRKIRTANPEHIQKAKHEYPESEVVSTSESIFEDVDIQLVVIASANTSHFELAKKALEAGKNVVVDKPFTITTSEADELIILAKEKELLLSVYQNRRWSSDFKTLQSVVEKGLVGHIVELEMHYDRFRNQLKSNAWREKNLPGSGILYDLGAHLIDEALVLFGRPKYIWADLAIQRKDAQTIDYFNIILKYSSGLRVKLGAGMLKAQPRPHYILNGDIGSYVKSSMDIQEEHLKAGKRPTDTLDWGQEFASMYGKLVRYENDEMNETAFPSIAGDYTGFYQNIYDTLQQKAALKVQPEEARNVIRIIEMAIESSQERKEVEIKYSSHNIKY</sequence>
<evidence type="ECO:0000256" key="1">
    <source>
        <dbReference type="ARBA" id="ARBA00010928"/>
    </source>
</evidence>
<dbReference type="InterPro" id="IPR000683">
    <property type="entry name" value="Gfo/Idh/MocA-like_OxRdtase_N"/>
</dbReference>
<dbReference type="NCBIfam" id="NF008607">
    <property type="entry name" value="PRK11579.1"/>
    <property type="match status" value="1"/>
</dbReference>
<dbReference type="SUPFAM" id="SSF51735">
    <property type="entry name" value="NAD(P)-binding Rossmann-fold domains"/>
    <property type="match status" value="1"/>
</dbReference>
<evidence type="ECO:0000259" key="3">
    <source>
        <dbReference type="Pfam" id="PF01408"/>
    </source>
</evidence>
<dbReference type="InterPro" id="IPR036291">
    <property type="entry name" value="NAD(P)-bd_dom_sf"/>
</dbReference>
<dbReference type="GO" id="GO:0000166">
    <property type="term" value="F:nucleotide binding"/>
    <property type="evidence" value="ECO:0007669"/>
    <property type="project" value="InterPro"/>
</dbReference>
<dbReference type="AlphaFoldDB" id="A0A2W5GVN0"/>
<dbReference type="Pfam" id="PF01408">
    <property type="entry name" value="GFO_IDH_MocA"/>
    <property type="match status" value="1"/>
</dbReference>
<dbReference type="GO" id="GO:0016491">
    <property type="term" value="F:oxidoreductase activity"/>
    <property type="evidence" value="ECO:0007669"/>
    <property type="project" value="UniProtKB-KW"/>
</dbReference>